<dbReference type="InterPro" id="IPR036188">
    <property type="entry name" value="FAD/NAD-bd_sf"/>
</dbReference>
<comment type="caution">
    <text evidence="5">The sequence shown here is derived from an EMBL/GenBank/DDBJ whole genome shotgun (WGS) entry which is preliminary data.</text>
</comment>
<evidence type="ECO:0000313" key="5">
    <source>
        <dbReference type="EMBL" id="TDC93597.1"/>
    </source>
</evidence>
<dbReference type="SUPFAM" id="SSF51905">
    <property type="entry name" value="FAD/NAD(P)-binding domain"/>
    <property type="match status" value="1"/>
</dbReference>
<dbReference type="PANTHER" id="PTHR48105">
    <property type="entry name" value="THIOREDOXIN REDUCTASE 1-RELATED-RELATED"/>
    <property type="match status" value="1"/>
</dbReference>
<dbReference type="AlphaFoldDB" id="A0A4R4UNB6"/>
<keyword evidence="1" id="KW-0285">Flavoprotein</keyword>
<keyword evidence="6" id="KW-1185">Reference proteome</keyword>
<keyword evidence="2" id="KW-0560">Oxidoreductase</keyword>
<evidence type="ECO:0000256" key="1">
    <source>
        <dbReference type="ARBA" id="ARBA00022630"/>
    </source>
</evidence>
<evidence type="ECO:0000259" key="4">
    <source>
        <dbReference type="Pfam" id="PF07992"/>
    </source>
</evidence>
<dbReference type="EMBL" id="SMKO01000186">
    <property type="protein sequence ID" value="TDC93597.1"/>
    <property type="molecule type" value="Genomic_DNA"/>
</dbReference>
<reference evidence="5 6" key="1">
    <citation type="submission" date="2019-03" db="EMBL/GenBank/DDBJ databases">
        <title>Draft genome sequences of novel Actinobacteria.</title>
        <authorList>
            <person name="Sahin N."/>
            <person name="Ay H."/>
            <person name="Saygin H."/>
        </authorList>
    </citation>
    <scope>NUCLEOTIDE SEQUENCE [LARGE SCALE GENOMIC DNA]</scope>
    <source>
        <strain evidence="5 6">KC310</strain>
    </source>
</reference>
<comment type="catalytic activity">
    <reaction evidence="3">
        <text>[thioredoxin]-dithiol + NADP(+) = [thioredoxin]-disulfide + NADPH + H(+)</text>
        <dbReference type="Rhea" id="RHEA:20345"/>
        <dbReference type="Rhea" id="RHEA-COMP:10698"/>
        <dbReference type="Rhea" id="RHEA-COMP:10700"/>
        <dbReference type="ChEBI" id="CHEBI:15378"/>
        <dbReference type="ChEBI" id="CHEBI:29950"/>
        <dbReference type="ChEBI" id="CHEBI:50058"/>
        <dbReference type="ChEBI" id="CHEBI:57783"/>
        <dbReference type="ChEBI" id="CHEBI:58349"/>
        <dbReference type="EC" id="1.8.1.9"/>
    </reaction>
</comment>
<evidence type="ECO:0000256" key="2">
    <source>
        <dbReference type="ARBA" id="ARBA00023002"/>
    </source>
</evidence>
<dbReference type="PRINTS" id="PR00469">
    <property type="entry name" value="PNDRDTASEII"/>
</dbReference>
<dbReference type="Proteomes" id="UP000295258">
    <property type="component" value="Unassembled WGS sequence"/>
</dbReference>
<feature type="domain" description="FAD/NAD(P)-binding" evidence="4">
    <location>
        <begin position="9"/>
        <end position="281"/>
    </location>
</feature>
<evidence type="ECO:0000256" key="3">
    <source>
        <dbReference type="ARBA" id="ARBA00048132"/>
    </source>
</evidence>
<sequence length="314" mass="33677">MIMKDTQRHDVVVIGAGAAGLNAALILGRARRGVVVVDAGEPRNAPAAHLHGFLSRDGLPPATLLELGRAEITRYGVRLVQGRVERLDHGYSVSLAGGQVLQARRILVATGLRDELPDLPGVRERWGKDVLHCPYCHAYEVRDRPLAVLGTHPGAVHQALLLRQWSDDVVFFPHTLDLAAEDRDRLAARGLRIVEGGIERLVVEDDRLRGIELTDGRAVPSVAAFLFPRMVPHDGLLTRLGCGKDGGGLVSTDRSGRTTVAGVWAAGNVADPRAQVITAAGMGAAAAFAINTDLLDEDVDRALERRRAQAATTL</sequence>
<evidence type="ECO:0000313" key="6">
    <source>
        <dbReference type="Proteomes" id="UP000295258"/>
    </source>
</evidence>
<dbReference type="GO" id="GO:0004791">
    <property type="term" value="F:thioredoxin-disulfide reductase (NADPH) activity"/>
    <property type="evidence" value="ECO:0007669"/>
    <property type="project" value="UniProtKB-EC"/>
</dbReference>
<dbReference type="RefSeq" id="WP_132604331.1">
    <property type="nucleotide sequence ID" value="NZ_SMKO01000186.1"/>
</dbReference>
<accession>A0A4R4UNB6</accession>
<dbReference type="Gene3D" id="3.50.50.60">
    <property type="entry name" value="FAD/NAD(P)-binding domain"/>
    <property type="match status" value="2"/>
</dbReference>
<dbReference type="InterPro" id="IPR050097">
    <property type="entry name" value="Ferredoxin-NADP_redctase_2"/>
</dbReference>
<dbReference type="PRINTS" id="PR00368">
    <property type="entry name" value="FADPNR"/>
</dbReference>
<gene>
    <name evidence="5" type="ORF">E1292_40765</name>
</gene>
<dbReference type="Pfam" id="PF07992">
    <property type="entry name" value="Pyr_redox_2"/>
    <property type="match status" value="1"/>
</dbReference>
<name>A0A4R4UNB6_9ACTN</name>
<protein>
    <submittedName>
        <fullName evidence="5">NAD(P)/FAD-dependent oxidoreductase</fullName>
    </submittedName>
</protein>
<organism evidence="5 6">
    <name type="scientific">Nonomuraea deserti</name>
    <dbReference type="NCBI Taxonomy" id="1848322"/>
    <lineage>
        <taxon>Bacteria</taxon>
        <taxon>Bacillati</taxon>
        <taxon>Actinomycetota</taxon>
        <taxon>Actinomycetes</taxon>
        <taxon>Streptosporangiales</taxon>
        <taxon>Streptosporangiaceae</taxon>
        <taxon>Nonomuraea</taxon>
    </lineage>
</organism>
<proteinExistence type="predicted"/>
<dbReference type="InterPro" id="IPR023753">
    <property type="entry name" value="FAD/NAD-binding_dom"/>
</dbReference>